<evidence type="ECO:0000313" key="5">
    <source>
        <dbReference type="Proteomes" id="UP001634007"/>
    </source>
</evidence>
<keyword evidence="5" id="KW-1185">Reference proteome</keyword>
<dbReference type="SMART" id="SM00558">
    <property type="entry name" value="JmjC"/>
    <property type="match status" value="1"/>
</dbReference>
<dbReference type="InterPro" id="IPR003347">
    <property type="entry name" value="JmjC_dom"/>
</dbReference>
<feature type="region of interest" description="Disordered" evidence="2">
    <location>
        <begin position="107"/>
        <end position="129"/>
    </location>
</feature>
<dbReference type="Proteomes" id="UP001634007">
    <property type="component" value="Unassembled WGS sequence"/>
</dbReference>
<evidence type="ECO:0000256" key="2">
    <source>
        <dbReference type="SAM" id="MobiDB-lite"/>
    </source>
</evidence>
<protein>
    <recommendedName>
        <fullName evidence="3">JmjC domain-containing protein</fullName>
    </recommendedName>
</protein>
<dbReference type="AlphaFoldDB" id="A0ABD3ITV6"/>
<dbReference type="PANTHER" id="PTHR12461:SF102">
    <property type="entry name" value="LYSINE-SPECIFIC DEMETHYLASE JMJ31"/>
    <property type="match status" value="1"/>
</dbReference>
<dbReference type="SUPFAM" id="SSF51197">
    <property type="entry name" value="Clavaminate synthase-like"/>
    <property type="match status" value="1"/>
</dbReference>
<organism evidence="4 5">
    <name type="scientific">Eucalyptus globulus</name>
    <name type="common">Tasmanian blue gum</name>
    <dbReference type="NCBI Taxonomy" id="34317"/>
    <lineage>
        <taxon>Eukaryota</taxon>
        <taxon>Viridiplantae</taxon>
        <taxon>Streptophyta</taxon>
        <taxon>Embryophyta</taxon>
        <taxon>Tracheophyta</taxon>
        <taxon>Spermatophyta</taxon>
        <taxon>Magnoliopsida</taxon>
        <taxon>eudicotyledons</taxon>
        <taxon>Gunneridae</taxon>
        <taxon>Pentapetalae</taxon>
        <taxon>rosids</taxon>
        <taxon>malvids</taxon>
        <taxon>Myrtales</taxon>
        <taxon>Myrtaceae</taxon>
        <taxon>Myrtoideae</taxon>
        <taxon>Eucalypteae</taxon>
        <taxon>Eucalyptus</taxon>
    </lineage>
</organism>
<dbReference type="EMBL" id="JBJKBG010000011">
    <property type="protein sequence ID" value="KAL3717420.1"/>
    <property type="molecule type" value="Genomic_DNA"/>
</dbReference>
<evidence type="ECO:0000256" key="1">
    <source>
        <dbReference type="ARBA" id="ARBA00006801"/>
    </source>
</evidence>
<gene>
    <name evidence="4" type="ORF">ACJRO7_008928</name>
</gene>
<dbReference type="InterPro" id="IPR041667">
    <property type="entry name" value="Cupin_8"/>
</dbReference>
<dbReference type="PANTHER" id="PTHR12461">
    <property type="entry name" value="HYPOXIA-INDUCIBLE FACTOR 1 ALPHA INHIBITOR-RELATED"/>
    <property type="match status" value="1"/>
</dbReference>
<dbReference type="PROSITE" id="PS51184">
    <property type="entry name" value="JMJC"/>
    <property type="match status" value="1"/>
</dbReference>
<dbReference type="Gene3D" id="2.60.120.650">
    <property type="entry name" value="Cupin"/>
    <property type="match status" value="1"/>
</dbReference>
<feature type="compositionally biased region" description="Basic and acidic residues" evidence="2">
    <location>
        <begin position="117"/>
        <end position="129"/>
    </location>
</feature>
<name>A0ABD3ITV6_EUCGL</name>
<feature type="domain" description="JmjC" evidence="3">
    <location>
        <begin position="151"/>
        <end position="300"/>
    </location>
</feature>
<sequence length="544" mass="61089">MAKEAGPPLQIPTFDELPSAADFASRIESTNVPAVFSGCAEDWKALRKWNPREGGLDYLQERAGPCTVEAMLSRSAPFFYGDLRSHERVPLPFSSFIGFCKQHMEKEEDDQSPCMDSEERNSEGSEQDHVAPRQIYLAQVPIMNAENKGRAQLEVLLEDIQMPAFLDKSLLASVNLWINIAEARSSTHYDPHHNLLCIVSGTKKVVLWPPSASPMLYPMPLYGEASNHSSLTLGRPDFSLHPRAENLMDYSRKVILRAGDALFIPEGWFHQVDSDNLSIAVNFWWQSNLTRGISEHMDSYYLRRILRRLTDKEMDLMLPKPASVECKVHESKRTLNGDADGDLHNVDKVSVDGDLEGKEVKLESAICHMEPSALQALHALVSLVHNGVNIPNPSRVQQSLLGNGAIACTEGDPKNRVVFHLEDDPVAKILWNTEPHTLRTMLLYMADKFPRTLEALILHLLSPVGAEALTRKFDEIDAECSEEDRSKFYQIIYGALDDQFAAMDSILLGKESFAMQAFRNVLDKYLGVNMEDGPKVRARQNFQG</sequence>
<evidence type="ECO:0000313" key="4">
    <source>
        <dbReference type="EMBL" id="KAL3717420.1"/>
    </source>
</evidence>
<comment type="caution">
    <text evidence="4">The sequence shown here is derived from an EMBL/GenBank/DDBJ whole genome shotgun (WGS) entry which is preliminary data.</text>
</comment>
<reference evidence="4 5" key="1">
    <citation type="submission" date="2024-11" db="EMBL/GenBank/DDBJ databases">
        <title>Chromosome-level genome assembly of Eucalyptus globulus Labill. provides insights into its genome evolution.</title>
        <authorList>
            <person name="Li X."/>
        </authorList>
    </citation>
    <scope>NUCLEOTIDE SEQUENCE [LARGE SCALE GENOMIC DNA]</scope>
    <source>
        <strain evidence="4">CL2024</strain>
        <tissue evidence="4">Fresh tender leaves</tissue>
    </source>
</reference>
<proteinExistence type="inferred from homology"/>
<evidence type="ECO:0000259" key="3">
    <source>
        <dbReference type="PROSITE" id="PS51184"/>
    </source>
</evidence>
<comment type="similarity">
    <text evidence="1">Belongs to the JARID1 histone demethylase family.</text>
</comment>
<accession>A0ABD3ITV6</accession>
<dbReference type="Pfam" id="PF13621">
    <property type="entry name" value="Cupin_8"/>
    <property type="match status" value="1"/>
</dbReference>